<feature type="region of interest" description="Disordered" evidence="1">
    <location>
        <begin position="13"/>
        <end position="39"/>
    </location>
</feature>
<dbReference type="EMBL" id="CP000272">
    <property type="protein sequence ID" value="ABE36064.1"/>
    <property type="molecule type" value="Genomic_DNA"/>
</dbReference>
<protein>
    <submittedName>
        <fullName evidence="2">Uncharacterized protein</fullName>
    </submittedName>
</protein>
<accession>Q13IM5</accession>
<name>Q13IM5_PARXL</name>
<evidence type="ECO:0000256" key="1">
    <source>
        <dbReference type="SAM" id="MobiDB-lite"/>
    </source>
</evidence>
<evidence type="ECO:0000313" key="3">
    <source>
        <dbReference type="Proteomes" id="UP000001817"/>
    </source>
</evidence>
<sequence>MCGWPCCCNAHDKTAAAPTEPMVPHMQSRPRTKDPPSHRLAASRNAHVGQIAVKTVGRGPVTVHAPANQRDLLQPDRRTSASPVSALRSPE</sequence>
<proteinExistence type="predicted"/>
<reference evidence="2 3" key="1">
    <citation type="journal article" date="2006" name="Proc. Natl. Acad. Sci. U.S.A.">
        <title>Burkholderia xenovorans LB400 harbors a multi-replicon, 9.73-Mbp genome shaped for versatility.</title>
        <authorList>
            <person name="Chain P.S."/>
            <person name="Denef V.J."/>
            <person name="Konstantinidis K.T."/>
            <person name="Vergez L.M."/>
            <person name="Agullo L."/>
            <person name="Reyes V.L."/>
            <person name="Hauser L."/>
            <person name="Cordova M."/>
            <person name="Gomez L."/>
            <person name="Gonzalez M."/>
            <person name="Land M."/>
            <person name="Lao V."/>
            <person name="Larimer F."/>
            <person name="LiPuma J.J."/>
            <person name="Mahenthiralingam E."/>
            <person name="Malfatti S.A."/>
            <person name="Marx C.J."/>
            <person name="Parnell J.J."/>
            <person name="Ramette A."/>
            <person name="Richardson P."/>
            <person name="Seeger M."/>
            <person name="Smith D."/>
            <person name="Spilker T."/>
            <person name="Sul W.J."/>
            <person name="Tsoi T.V."/>
            <person name="Ulrich L.E."/>
            <person name="Zhulin I.B."/>
            <person name="Tiedje J.M."/>
        </authorList>
    </citation>
    <scope>NUCLEOTIDE SEQUENCE [LARGE SCALE GENOMIC DNA]</scope>
    <source>
        <strain evidence="2 3">LB400</strain>
    </source>
</reference>
<gene>
    <name evidence="2" type="ORF">Bxe_C0139</name>
</gene>
<organism evidence="2 3">
    <name type="scientific">Paraburkholderia xenovorans (strain LB400)</name>
    <dbReference type="NCBI Taxonomy" id="266265"/>
    <lineage>
        <taxon>Bacteria</taxon>
        <taxon>Pseudomonadati</taxon>
        <taxon>Pseudomonadota</taxon>
        <taxon>Betaproteobacteria</taxon>
        <taxon>Burkholderiales</taxon>
        <taxon>Burkholderiaceae</taxon>
        <taxon>Paraburkholderia</taxon>
    </lineage>
</organism>
<keyword evidence="3" id="KW-1185">Reference proteome</keyword>
<dbReference type="AlphaFoldDB" id="Q13IM5"/>
<feature type="region of interest" description="Disordered" evidence="1">
    <location>
        <begin position="66"/>
        <end position="91"/>
    </location>
</feature>
<evidence type="ECO:0000313" key="2">
    <source>
        <dbReference type="EMBL" id="ABE36064.1"/>
    </source>
</evidence>
<dbReference type="STRING" id="266265.Bxe_C0139"/>
<dbReference type="Proteomes" id="UP000001817">
    <property type="component" value="Chromosome 3"/>
</dbReference>
<dbReference type="KEGG" id="bxe:Bxe_C0139"/>